<dbReference type="InterPro" id="IPR055570">
    <property type="entry name" value="DUF7146"/>
</dbReference>
<evidence type="ECO:0000313" key="3">
    <source>
        <dbReference type="EMBL" id="SPR99314.1"/>
    </source>
</evidence>
<feature type="domain" description="DUF7146" evidence="2">
    <location>
        <begin position="81"/>
        <end position="176"/>
    </location>
</feature>
<organism evidence="3 4">
    <name type="scientific">Cupriavidus taiwanensis</name>
    <dbReference type="NCBI Taxonomy" id="164546"/>
    <lineage>
        <taxon>Bacteria</taxon>
        <taxon>Pseudomonadati</taxon>
        <taxon>Pseudomonadota</taxon>
        <taxon>Betaproteobacteria</taxon>
        <taxon>Burkholderiales</taxon>
        <taxon>Burkholderiaceae</taxon>
        <taxon>Cupriavidus</taxon>
    </lineage>
</organism>
<dbReference type="RefSeq" id="WP_116382204.1">
    <property type="nucleotide sequence ID" value="NZ_LS483233.1"/>
</dbReference>
<dbReference type="Pfam" id="PF23639">
    <property type="entry name" value="DUF7146"/>
    <property type="match status" value="1"/>
</dbReference>
<evidence type="ECO:0000259" key="1">
    <source>
        <dbReference type="Pfam" id="PF13362"/>
    </source>
</evidence>
<reference evidence="3 4" key="1">
    <citation type="submission" date="2018-01" db="EMBL/GenBank/DDBJ databases">
        <authorList>
            <person name="Gaut B.S."/>
            <person name="Morton B.R."/>
            <person name="Clegg M.T."/>
            <person name="Duvall M.R."/>
        </authorList>
    </citation>
    <scope>NUCLEOTIDE SEQUENCE [LARGE SCALE GENOMIC DNA]</scope>
    <source>
        <strain evidence="3">Cupriavidus taiwanensis cmp 52</strain>
    </source>
</reference>
<dbReference type="Pfam" id="PF13362">
    <property type="entry name" value="Toprim_3"/>
    <property type="match status" value="1"/>
</dbReference>
<gene>
    <name evidence="3" type="ORF">CBM2634_A80246</name>
</gene>
<protein>
    <submittedName>
        <fullName evidence="3">Uncharacterized protein</fullName>
    </submittedName>
</protein>
<evidence type="ECO:0000259" key="2">
    <source>
        <dbReference type="Pfam" id="PF23639"/>
    </source>
</evidence>
<sequence length="276" mass="29793">MIEWNRYDVGKHRVSCPACGRGERDKSLGLTIEADGKGVAHCFRCSLTESYRPESGARLSMPPAHRIKAETTQKHETLSDYGRDLWRDCRPLSGVAVDYLNARHCVIPPVDGDLRCHPALKHPTGHTGPALVGLITDAETRQPLSLHRTWVQADCRKAEVDPPRLLLGGHRKQGGVIRLWPDEAVTAGLGIAEGIETALSLAWAHAPVWACIDAGNLAAFPYLAGVECLVIGADNDPAGKAAADTCAQRWAAAGAEVYVTRQAENDLNDVLMEVAA</sequence>
<dbReference type="CDD" id="cd01029">
    <property type="entry name" value="TOPRIM_primases"/>
    <property type="match status" value="1"/>
</dbReference>
<dbReference type="Proteomes" id="UP000256805">
    <property type="component" value="Unassembled WGS sequence"/>
</dbReference>
<dbReference type="AlphaFoldDB" id="A0A375J2C0"/>
<dbReference type="EMBL" id="OVTA01000030">
    <property type="protein sequence ID" value="SPR99314.1"/>
    <property type="molecule type" value="Genomic_DNA"/>
</dbReference>
<name>A0A375J2C0_9BURK</name>
<evidence type="ECO:0000313" key="4">
    <source>
        <dbReference type="Proteomes" id="UP000256805"/>
    </source>
</evidence>
<dbReference type="InterPro" id="IPR034154">
    <property type="entry name" value="TOPRIM_DnaG/twinkle"/>
</dbReference>
<accession>A0A375J2C0</accession>
<dbReference type="InterPro" id="IPR006171">
    <property type="entry name" value="TOPRIM_dom"/>
</dbReference>
<feature type="domain" description="Toprim" evidence="1">
    <location>
        <begin position="189"/>
        <end position="273"/>
    </location>
</feature>
<dbReference type="Gene3D" id="3.40.1360.10">
    <property type="match status" value="1"/>
</dbReference>
<proteinExistence type="predicted"/>